<dbReference type="RefSeq" id="WP_090747547.1">
    <property type="nucleotide sequence ID" value="NZ_CZQA01000008.1"/>
</dbReference>
<dbReference type="EMBL" id="CZQA01000008">
    <property type="protein sequence ID" value="CUS35249.1"/>
    <property type="molecule type" value="Genomic_DNA"/>
</dbReference>
<keyword evidence="2" id="KW-1133">Transmembrane helix</keyword>
<evidence type="ECO:0000313" key="4">
    <source>
        <dbReference type="Proteomes" id="UP000199032"/>
    </source>
</evidence>
<keyword evidence="4" id="KW-1185">Reference proteome</keyword>
<feature type="region of interest" description="Disordered" evidence="1">
    <location>
        <begin position="57"/>
        <end position="87"/>
    </location>
</feature>
<reference evidence="3 4" key="1">
    <citation type="submission" date="2015-10" db="EMBL/GenBank/DDBJ databases">
        <authorList>
            <person name="Gilbert D.G."/>
        </authorList>
    </citation>
    <scope>NUCLEOTIDE SEQUENCE [LARGE SCALE GENOMIC DNA]</scope>
    <source>
        <strain evidence="3">COMA1</strain>
    </source>
</reference>
<evidence type="ECO:0000313" key="3">
    <source>
        <dbReference type="EMBL" id="CUS35249.1"/>
    </source>
</evidence>
<feature type="transmembrane region" description="Helical" evidence="2">
    <location>
        <begin position="29"/>
        <end position="49"/>
    </location>
</feature>
<protein>
    <submittedName>
        <fullName evidence="3">Uncharacterized protein</fullName>
    </submittedName>
</protein>
<evidence type="ECO:0000256" key="2">
    <source>
        <dbReference type="SAM" id="Phobius"/>
    </source>
</evidence>
<accession>A0A0S4LBY8</accession>
<proteinExistence type="predicted"/>
<evidence type="ECO:0000256" key="1">
    <source>
        <dbReference type="SAM" id="MobiDB-lite"/>
    </source>
</evidence>
<dbReference type="AlphaFoldDB" id="A0A0S4LBY8"/>
<dbReference type="Proteomes" id="UP000199032">
    <property type="component" value="Unassembled WGS sequence"/>
</dbReference>
<keyword evidence="2" id="KW-0472">Membrane</keyword>
<gene>
    <name evidence="3" type="ORF">COMA1_20190</name>
</gene>
<keyword evidence="2" id="KW-0812">Transmembrane</keyword>
<name>A0A0S4LBY8_9BACT</name>
<organism evidence="3 4">
    <name type="scientific">Candidatus Nitrospira nitrosa</name>
    <dbReference type="NCBI Taxonomy" id="1742972"/>
    <lineage>
        <taxon>Bacteria</taxon>
        <taxon>Pseudomonadati</taxon>
        <taxon>Nitrospirota</taxon>
        <taxon>Nitrospiria</taxon>
        <taxon>Nitrospirales</taxon>
        <taxon>Nitrospiraceae</taxon>
        <taxon>Nitrospira</taxon>
    </lineage>
</organism>
<sequence length="87" mass="9624">MRTFLFLCAAVSLLISAHKFSLVDASGQYKSALFFLLIGIQMLITGALIGGHQDERDLKSHTKTEKEERKAAGFNHVKESVEQGKES</sequence>
<dbReference type="STRING" id="1742972.COMA1_20190"/>